<accession>A0A0N8PTB2</accession>
<sequence length="312" mass="34473">MQMLTIEPGKEPESTHRIAAKTRQFSAVKLAHVCAGMLWSASGTADGPIRPVWMALAGGEAELRPFVANMRKGRPAILHDPHRSSYSRGKPTRFELLRSAGYTYTTRRIVLPDDSNGEIVIASLDDLLGIDPGLIAPEGIRFLALPPRWWVDQERDTLRTDRAMGSEIVQHMRRLTPHLYTIGIDTRLLTPDALLALVPIAVYVRSYVDRRTRRPMFMTPAFALQLYFAGLASGVFSLASSSASRANYKDNPSDLWHFARHKWAASFIEEETGAVGLLPGIAGYASHAAVDQLLATEAARYVAVQEWAHVAA</sequence>
<gene>
    <name evidence="2" type="ORF">SE17_00085</name>
</gene>
<keyword evidence="1" id="KW-1133">Transmembrane helix</keyword>
<protein>
    <submittedName>
        <fullName evidence="2">Uncharacterized protein</fullName>
    </submittedName>
</protein>
<reference evidence="2 3" key="1">
    <citation type="submission" date="2015-09" db="EMBL/GenBank/DDBJ databases">
        <title>Draft genome sequence of Kouleothrix aurantiaca JCM 19913.</title>
        <authorList>
            <person name="Hemp J."/>
        </authorList>
    </citation>
    <scope>NUCLEOTIDE SEQUENCE [LARGE SCALE GENOMIC DNA]</scope>
    <source>
        <strain evidence="2 3">COM-B</strain>
    </source>
</reference>
<keyword evidence="1" id="KW-0812">Transmembrane</keyword>
<dbReference type="Proteomes" id="UP000050509">
    <property type="component" value="Unassembled WGS sequence"/>
</dbReference>
<comment type="caution">
    <text evidence="2">The sequence shown here is derived from an EMBL/GenBank/DDBJ whole genome shotgun (WGS) entry which is preliminary data.</text>
</comment>
<dbReference type="AlphaFoldDB" id="A0A0N8PTB2"/>
<proteinExistence type="predicted"/>
<name>A0A0N8PTB2_9CHLR</name>
<organism evidence="2 3">
    <name type="scientific">Kouleothrix aurantiaca</name>
    <dbReference type="NCBI Taxonomy" id="186479"/>
    <lineage>
        <taxon>Bacteria</taxon>
        <taxon>Bacillati</taxon>
        <taxon>Chloroflexota</taxon>
        <taxon>Chloroflexia</taxon>
        <taxon>Chloroflexales</taxon>
        <taxon>Roseiflexineae</taxon>
        <taxon>Roseiflexaceae</taxon>
        <taxon>Kouleothrix</taxon>
    </lineage>
</organism>
<keyword evidence="1" id="KW-0472">Membrane</keyword>
<keyword evidence="3" id="KW-1185">Reference proteome</keyword>
<evidence type="ECO:0000313" key="3">
    <source>
        <dbReference type="Proteomes" id="UP000050509"/>
    </source>
</evidence>
<feature type="transmembrane region" description="Helical" evidence="1">
    <location>
        <begin position="220"/>
        <end position="239"/>
    </location>
</feature>
<evidence type="ECO:0000313" key="2">
    <source>
        <dbReference type="EMBL" id="KPV55037.1"/>
    </source>
</evidence>
<dbReference type="EMBL" id="LJCR01000001">
    <property type="protein sequence ID" value="KPV55037.1"/>
    <property type="molecule type" value="Genomic_DNA"/>
</dbReference>
<evidence type="ECO:0000256" key="1">
    <source>
        <dbReference type="SAM" id="Phobius"/>
    </source>
</evidence>